<gene>
    <name evidence="2" type="ORF">AG1IA_04311</name>
</gene>
<name>L8WUG9_THACA</name>
<comment type="caution">
    <text evidence="2">The sequence shown here is derived from an EMBL/GenBank/DDBJ whole genome shotgun (WGS) entry which is preliminary data.</text>
</comment>
<evidence type="ECO:0000256" key="1">
    <source>
        <dbReference type="SAM" id="MobiDB-lite"/>
    </source>
</evidence>
<dbReference type="AlphaFoldDB" id="L8WUG9"/>
<dbReference type="Proteomes" id="UP000011668">
    <property type="component" value="Unassembled WGS sequence"/>
</dbReference>
<accession>L8WUG9</accession>
<feature type="compositionally biased region" description="Basic residues" evidence="1">
    <location>
        <begin position="265"/>
        <end position="275"/>
    </location>
</feature>
<dbReference type="EMBL" id="AFRT01001006">
    <property type="protein sequence ID" value="ELU41650.1"/>
    <property type="molecule type" value="Genomic_DNA"/>
</dbReference>
<protein>
    <submittedName>
        <fullName evidence="2">Uncharacterized protein</fullName>
    </submittedName>
</protein>
<feature type="compositionally biased region" description="Basic and acidic residues" evidence="1">
    <location>
        <begin position="200"/>
        <end position="211"/>
    </location>
</feature>
<feature type="compositionally biased region" description="Pro residues" evidence="1">
    <location>
        <begin position="184"/>
        <end position="196"/>
    </location>
</feature>
<feature type="region of interest" description="Disordered" evidence="1">
    <location>
        <begin position="170"/>
        <end position="295"/>
    </location>
</feature>
<organism evidence="2 3">
    <name type="scientific">Thanatephorus cucumeris (strain AG1-IA)</name>
    <name type="common">Rice sheath blight fungus</name>
    <name type="synonym">Rhizoctonia solani</name>
    <dbReference type="NCBI Taxonomy" id="983506"/>
    <lineage>
        <taxon>Eukaryota</taxon>
        <taxon>Fungi</taxon>
        <taxon>Dikarya</taxon>
        <taxon>Basidiomycota</taxon>
        <taxon>Agaricomycotina</taxon>
        <taxon>Agaricomycetes</taxon>
        <taxon>Cantharellales</taxon>
        <taxon>Ceratobasidiaceae</taxon>
        <taxon>Rhizoctonia</taxon>
        <taxon>Rhizoctonia solani AG-1</taxon>
    </lineage>
</organism>
<evidence type="ECO:0000313" key="3">
    <source>
        <dbReference type="Proteomes" id="UP000011668"/>
    </source>
</evidence>
<proteinExistence type="predicted"/>
<feature type="compositionally biased region" description="Acidic residues" evidence="1">
    <location>
        <begin position="135"/>
        <end position="144"/>
    </location>
</feature>
<dbReference type="HOGENOM" id="CLU_354171_0_0_1"/>
<feature type="region of interest" description="Disordered" evidence="1">
    <location>
        <begin position="31"/>
        <end position="158"/>
    </location>
</feature>
<dbReference type="OrthoDB" id="5599613at2759"/>
<feature type="compositionally biased region" description="Low complexity" evidence="1">
    <location>
        <begin position="173"/>
        <end position="183"/>
    </location>
</feature>
<dbReference type="STRING" id="983506.L8WUG9"/>
<evidence type="ECO:0000313" key="2">
    <source>
        <dbReference type="EMBL" id="ELU41650.1"/>
    </source>
</evidence>
<keyword evidence="3" id="KW-1185">Reference proteome</keyword>
<reference evidence="2 3" key="1">
    <citation type="journal article" date="2013" name="Nat. Commun.">
        <title>The evolution and pathogenic mechanisms of the rice sheath blight pathogen.</title>
        <authorList>
            <person name="Zheng A."/>
            <person name="Lin R."/>
            <person name="Xu L."/>
            <person name="Qin P."/>
            <person name="Tang C."/>
            <person name="Ai P."/>
            <person name="Zhang D."/>
            <person name="Liu Y."/>
            <person name="Sun Z."/>
            <person name="Feng H."/>
            <person name="Wang Y."/>
            <person name="Chen Y."/>
            <person name="Liang X."/>
            <person name="Fu R."/>
            <person name="Li Q."/>
            <person name="Zhang J."/>
            <person name="Yu X."/>
            <person name="Xie Z."/>
            <person name="Ding L."/>
            <person name="Guan P."/>
            <person name="Tang J."/>
            <person name="Liang Y."/>
            <person name="Wang S."/>
            <person name="Deng Q."/>
            <person name="Li S."/>
            <person name="Zhu J."/>
            <person name="Wang L."/>
            <person name="Liu H."/>
            <person name="Li P."/>
        </authorList>
    </citation>
    <scope>NUCLEOTIDE SEQUENCE [LARGE SCALE GENOMIC DNA]</scope>
    <source>
        <strain evidence="3">AG-1 IA</strain>
    </source>
</reference>
<sequence length="912" mass="100248">MAGRKKTVEKSGINQVALTNYFLMSHGQAVNRGTGVKREDDEPDTNRPGLETKKSFGSSSLSSVADENPPTPRRSSRISASVTPAPTVPPPPRTRTFVPLTPPRMPPGRIKGPSPLRSRDKRRRTSPPCYWTADDYCDPSDTDEVPSSQKDDAEPMIDDDLETLESIPIFHMSSPSTSLSSVEPPTPAISTPPRPLSPDSKTRHIVDDIRARARASAASTSPTLKRSHSPLDDSDSDSLPDGNFFFGNTAQPHKRRASSTPSPKAVRRSARKSKRPNLSPATIVSSKPKAKPASNPFAALVKQHAARAKREESLPRAPDGSRQTIFDVANAALLRDPDASFDDPEGGSQESNAALNQLAESGFAAEAERVRRAGSTGNIDFGWRMFATEQPSGKMLAELPHGLEGILTTPLAKKVWGWITVKVHAQGMVLPLSLRHTWPNEFTDYDALAEILNSNLVEIAFSNPSERAALERVIKWLVELVTLSPTSSRTARYAQQQAVCLVRYLEDSDAHDRCAMHAARCALRAGPPGDGVYLARSILGELQTEPKYASTTGHERNSRIWLCAQLLRALAPRAKNIFPVIVVLCLLGLDPALEVGTRSEIAEVVEQCWITKAKSPESQLSLCQSLFSAFTGLPIQQKRDLVIRVIRGTRPIGVLLCMWLSIAFLDNQGLTGVSPVCPCSFLFPSNSTDKFKQEQYTSHPPLDRINSYTHTIHITPETDYSDLLHAAQLLDIAMWDIGALVQAERNAGRSVKYQAGVPIDSTIAEVIGYLTDVHGRILDARATDLEKTTTKAYLQTLQVRLGWDLMEAARSGQRKGMNIKDQSGGIPLYFSSPRLCTRFAPAYEMFSLSFPVCKTFSFNVLACRAVKEFHPLARMELFLFYICYLSASFFVRRHSHPVTSPSSCSFRLIVSG</sequence>